<proteinExistence type="predicted"/>
<protein>
    <submittedName>
        <fullName evidence="2">Uncharacterized protein</fullName>
    </submittedName>
</protein>
<dbReference type="AlphaFoldDB" id="A0AA92H9V7"/>
<name>A0AA92H9V7_RHIRH</name>
<evidence type="ECO:0000256" key="1">
    <source>
        <dbReference type="SAM" id="MobiDB-lite"/>
    </source>
</evidence>
<organism evidence="2 3">
    <name type="scientific">Rhizobium rhizogenes</name>
    <name type="common">Agrobacterium rhizogenes</name>
    <dbReference type="NCBI Taxonomy" id="359"/>
    <lineage>
        <taxon>Bacteria</taxon>
        <taxon>Pseudomonadati</taxon>
        <taxon>Pseudomonadota</taxon>
        <taxon>Alphaproteobacteria</taxon>
        <taxon>Hyphomicrobiales</taxon>
        <taxon>Rhizobiaceae</taxon>
        <taxon>Rhizobium/Agrobacterium group</taxon>
        <taxon>Rhizobium</taxon>
    </lineage>
</organism>
<feature type="compositionally biased region" description="Acidic residues" evidence="1">
    <location>
        <begin position="245"/>
        <end position="264"/>
    </location>
</feature>
<accession>A0AA92H9V7</accession>
<reference evidence="2 3" key="1">
    <citation type="submission" date="2018-04" db="EMBL/GenBank/DDBJ databases">
        <authorList>
            <person name="Hagen T."/>
        </authorList>
    </citation>
    <scope>NUCLEOTIDE SEQUENCE [LARGE SCALE GENOMIC DNA]</scope>
    <source>
        <strain evidence="2 3">TPD7009</strain>
    </source>
</reference>
<dbReference type="Proteomes" id="UP000244335">
    <property type="component" value="Unassembled WGS sequence"/>
</dbReference>
<dbReference type="EMBL" id="QDFR01000002">
    <property type="protein sequence ID" value="PVE55333.1"/>
    <property type="molecule type" value="Genomic_DNA"/>
</dbReference>
<sequence>MPIVDLSLHSDDLAKSISSSVEAVSRRLAIRPGERVYIIGNAADFDEFCAPAIERLGAIAAACLWPRTSVSPAFVDTIDVIFIQEYIEPVPNDACVVMLQSVLLAWEEAVAMVTRVLQDARPGRIVIGACLGDRDVERRVKDYLEKRYVVDVRIGSEEYIGPKANRLEFEQRAFDLLDDRPRKQFPNMPEWVLAKILGQDYDPSAEPGFDPGGGPSSSDRTASVSPKLPPSHGSRRAHSKRSQQEELELDSEVAPEDNQQEDTESEYRSSIPRLW</sequence>
<evidence type="ECO:0000313" key="2">
    <source>
        <dbReference type="EMBL" id="PVE55333.1"/>
    </source>
</evidence>
<gene>
    <name evidence="2" type="ORF">DC430_09025</name>
</gene>
<comment type="caution">
    <text evidence="2">The sequence shown here is derived from an EMBL/GenBank/DDBJ whole genome shotgun (WGS) entry which is preliminary data.</text>
</comment>
<feature type="region of interest" description="Disordered" evidence="1">
    <location>
        <begin position="202"/>
        <end position="275"/>
    </location>
</feature>
<dbReference type="RefSeq" id="WP_116493518.1">
    <property type="nucleotide sequence ID" value="NZ_QDFR01000002.1"/>
</dbReference>
<evidence type="ECO:0000313" key="3">
    <source>
        <dbReference type="Proteomes" id="UP000244335"/>
    </source>
</evidence>